<evidence type="ECO:0000313" key="7">
    <source>
        <dbReference type="EMBL" id="TWW77565.1"/>
    </source>
</evidence>
<feature type="transmembrane region" description="Helical" evidence="5">
    <location>
        <begin position="125"/>
        <end position="142"/>
    </location>
</feature>
<comment type="caution">
    <text evidence="7">The sequence shown here is derived from an EMBL/GenBank/DDBJ whole genome shotgun (WGS) entry which is preliminary data.</text>
</comment>
<feature type="transmembrane region" description="Helical" evidence="5">
    <location>
        <begin position="83"/>
        <end position="104"/>
    </location>
</feature>
<protein>
    <submittedName>
        <fullName evidence="7">Glucose-6-phosphate exchanger SLC37A4</fullName>
    </submittedName>
</protein>
<dbReference type="SUPFAM" id="SSF103473">
    <property type="entry name" value="MFS general substrate transporter"/>
    <property type="match status" value="1"/>
</dbReference>
<dbReference type="InterPro" id="IPR051337">
    <property type="entry name" value="OPA_Antiporter"/>
</dbReference>
<dbReference type="InterPro" id="IPR020846">
    <property type="entry name" value="MFS_dom"/>
</dbReference>
<evidence type="ECO:0000259" key="6">
    <source>
        <dbReference type="PROSITE" id="PS50850"/>
    </source>
</evidence>
<evidence type="ECO:0000256" key="1">
    <source>
        <dbReference type="ARBA" id="ARBA00004127"/>
    </source>
</evidence>
<feature type="transmembrane region" description="Helical" evidence="5">
    <location>
        <begin position="154"/>
        <end position="177"/>
    </location>
</feature>
<reference evidence="7 8" key="1">
    <citation type="submission" date="2019-04" db="EMBL/GenBank/DDBJ databases">
        <title>Chromosome genome assembly for Takifugu flavidus.</title>
        <authorList>
            <person name="Xiao S."/>
        </authorList>
    </citation>
    <scope>NUCLEOTIDE SEQUENCE [LARGE SCALE GENOMIC DNA]</scope>
    <source>
        <strain evidence="7">HTHZ2018</strain>
        <tissue evidence="7">Muscle</tissue>
    </source>
</reference>
<dbReference type="GO" id="GO:0061513">
    <property type="term" value="F:glucose 6-phosphate:phosphate antiporter activity"/>
    <property type="evidence" value="ECO:0007669"/>
    <property type="project" value="TreeGrafter"/>
</dbReference>
<accession>A0A5C6PDW1</accession>
<dbReference type="AlphaFoldDB" id="A0A5C6PDW1"/>
<dbReference type="Pfam" id="PF07690">
    <property type="entry name" value="MFS_1"/>
    <property type="match status" value="1"/>
</dbReference>
<comment type="subcellular location">
    <subcellularLocation>
        <location evidence="1">Endomembrane system</location>
        <topology evidence="1">Multi-pass membrane protein</topology>
    </subcellularLocation>
</comment>
<organism evidence="7 8">
    <name type="scientific">Takifugu flavidus</name>
    <name type="common">sansaifugu</name>
    <dbReference type="NCBI Taxonomy" id="433684"/>
    <lineage>
        <taxon>Eukaryota</taxon>
        <taxon>Metazoa</taxon>
        <taxon>Chordata</taxon>
        <taxon>Craniata</taxon>
        <taxon>Vertebrata</taxon>
        <taxon>Euteleostomi</taxon>
        <taxon>Actinopterygii</taxon>
        <taxon>Neopterygii</taxon>
        <taxon>Teleostei</taxon>
        <taxon>Neoteleostei</taxon>
        <taxon>Acanthomorphata</taxon>
        <taxon>Eupercaria</taxon>
        <taxon>Tetraodontiformes</taxon>
        <taxon>Tetradontoidea</taxon>
        <taxon>Tetraodontidae</taxon>
        <taxon>Takifugu</taxon>
    </lineage>
</organism>
<proteinExistence type="predicted"/>
<keyword evidence="3 5" id="KW-1133">Transmembrane helix</keyword>
<dbReference type="InterPro" id="IPR011701">
    <property type="entry name" value="MFS"/>
</dbReference>
<sequence>MLSSFVCLLLIKNEPKDVGLPNIEAAAKKSKGGSSRDECTLSEFLLSPYLWLLSLSYLVVFGVKTVCTDWGQLFLFQDKGQSMLTGSSYMSALEVGGLIGSLAAGFLSDRAVARQGLRLYGSPRHFILICMMAGMSVSMYLFRVTVTPHSSQMWILTLGAVFGFSSYGPIALFGVIANESAPSNYCGTSHAIVALMANIGGFLSGLPFSTIAKYYGWETAFWVAEVVCGVCTLGFFLLRNIQTKMGRESKKTD</sequence>
<dbReference type="PANTHER" id="PTHR43826">
    <property type="entry name" value="GLUCOSE-6-PHOSPHATE EXCHANGER SLC37A4"/>
    <property type="match status" value="1"/>
</dbReference>
<dbReference type="InterPro" id="IPR036259">
    <property type="entry name" value="MFS_trans_sf"/>
</dbReference>
<feature type="transmembrane region" description="Helical" evidence="5">
    <location>
        <begin position="44"/>
        <end position="63"/>
    </location>
</feature>
<dbReference type="Proteomes" id="UP000324091">
    <property type="component" value="Chromosome 12"/>
</dbReference>
<evidence type="ECO:0000313" key="8">
    <source>
        <dbReference type="Proteomes" id="UP000324091"/>
    </source>
</evidence>
<name>A0A5C6PDW1_9TELE</name>
<dbReference type="PANTHER" id="PTHR43826:SF11">
    <property type="entry name" value="GLUCOSE-6-PHOSPHATE TRANSLOCASE ISOFORM X1"/>
    <property type="match status" value="1"/>
</dbReference>
<keyword evidence="2 5" id="KW-0812">Transmembrane</keyword>
<gene>
    <name evidence="7" type="ORF">D4764_12G0009550</name>
</gene>
<evidence type="ECO:0000256" key="4">
    <source>
        <dbReference type="ARBA" id="ARBA00023136"/>
    </source>
</evidence>
<feature type="domain" description="Major facilitator superfamily (MFS) profile" evidence="6">
    <location>
        <begin position="40"/>
        <end position="253"/>
    </location>
</feature>
<feature type="transmembrane region" description="Helical" evidence="5">
    <location>
        <begin position="189"/>
        <end position="208"/>
    </location>
</feature>
<feature type="transmembrane region" description="Helical" evidence="5">
    <location>
        <begin position="220"/>
        <end position="241"/>
    </location>
</feature>
<evidence type="ECO:0000256" key="5">
    <source>
        <dbReference type="SAM" id="Phobius"/>
    </source>
</evidence>
<dbReference type="PROSITE" id="PS50850">
    <property type="entry name" value="MFS"/>
    <property type="match status" value="1"/>
</dbReference>
<dbReference type="GO" id="GO:0035435">
    <property type="term" value="P:phosphate ion transmembrane transport"/>
    <property type="evidence" value="ECO:0007669"/>
    <property type="project" value="TreeGrafter"/>
</dbReference>
<keyword evidence="8" id="KW-1185">Reference proteome</keyword>
<dbReference type="Gene3D" id="1.20.1250.20">
    <property type="entry name" value="MFS general substrate transporter like domains"/>
    <property type="match status" value="1"/>
</dbReference>
<evidence type="ECO:0000256" key="3">
    <source>
        <dbReference type="ARBA" id="ARBA00022989"/>
    </source>
</evidence>
<dbReference type="EMBL" id="RHFK02000004">
    <property type="protein sequence ID" value="TWW77565.1"/>
    <property type="molecule type" value="Genomic_DNA"/>
</dbReference>
<dbReference type="GO" id="GO:0005789">
    <property type="term" value="C:endoplasmic reticulum membrane"/>
    <property type="evidence" value="ECO:0007669"/>
    <property type="project" value="TreeGrafter"/>
</dbReference>
<keyword evidence="4 5" id="KW-0472">Membrane</keyword>
<evidence type="ECO:0000256" key="2">
    <source>
        <dbReference type="ARBA" id="ARBA00022692"/>
    </source>
</evidence>